<dbReference type="InterPro" id="IPR052578">
    <property type="entry name" value="PI_Transfer_CRAL-TRIO"/>
</dbReference>
<organism evidence="3 4">
    <name type="scientific">Amanita muscaria (strain Koide BX008)</name>
    <dbReference type="NCBI Taxonomy" id="946122"/>
    <lineage>
        <taxon>Eukaryota</taxon>
        <taxon>Fungi</taxon>
        <taxon>Dikarya</taxon>
        <taxon>Basidiomycota</taxon>
        <taxon>Agaricomycotina</taxon>
        <taxon>Agaricomycetes</taxon>
        <taxon>Agaricomycetidae</taxon>
        <taxon>Agaricales</taxon>
        <taxon>Pluteineae</taxon>
        <taxon>Amanitaceae</taxon>
        <taxon>Amanita</taxon>
    </lineage>
</organism>
<evidence type="ECO:0000313" key="4">
    <source>
        <dbReference type="Proteomes" id="UP000054549"/>
    </source>
</evidence>
<feature type="region of interest" description="Disordered" evidence="1">
    <location>
        <begin position="317"/>
        <end position="337"/>
    </location>
</feature>
<dbReference type="SMART" id="SM00516">
    <property type="entry name" value="SEC14"/>
    <property type="match status" value="1"/>
</dbReference>
<dbReference type="OrthoDB" id="75724at2759"/>
<dbReference type="InterPro" id="IPR011074">
    <property type="entry name" value="CRAL/TRIO_N_dom"/>
</dbReference>
<dbReference type="PANTHER" id="PTHR45824:SF29">
    <property type="entry name" value="GH16843P"/>
    <property type="match status" value="1"/>
</dbReference>
<dbReference type="Pfam" id="PF03765">
    <property type="entry name" value="CRAL_TRIO_N"/>
    <property type="match status" value="1"/>
</dbReference>
<dbReference type="PANTHER" id="PTHR45824">
    <property type="entry name" value="GH16843P"/>
    <property type="match status" value="1"/>
</dbReference>
<dbReference type="Gene3D" id="3.40.525.10">
    <property type="entry name" value="CRAL-TRIO lipid binding domain"/>
    <property type="match status" value="1"/>
</dbReference>
<reference evidence="3 4" key="1">
    <citation type="submission" date="2014-04" db="EMBL/GenBank/DDBJ databases">
        <title>Evolutionary Origins and Diversification of the Mycorrhizal Mutualists.</title>
        <authorList>
            <consortium name="DOE Joint Genome Institute"/>
            <consortium name="Mycorrhizal Genomics Consortium"/>
            <person name="Kohler A."/>
            <person name="Kuo A."/>
            <person name="Nagy L.G."/>
            <person name="Floudas D."/>
            <person name="Copeland A."/>
            <person name="Barry K.W."/>
            <person name="Cichocki N."/>
            <person name="Veneault-Fourrey C."/>
            <person name="LaButti K."/>
            <person name="Lindquist E.A."/>
            <person name="Lipzen A."/>
            <person name="Lundell T."/>
            <person name="Morin E."/>
            <person name="Murat C."/>
            <person name="Riley R."/>
            <person name="Ohm R."/>
            <person name="Sun H."/>
            <person name="Tunlid A."/>
            <person name="Henrissat B."/>
            <person name="Grigoriev I.V."/>
            <person name="Hibbett D.S."/>
            <person name="Martin F."/>
        </authorList>
    </citation>
    <scope>NUCLEOTIDE SEQUENCE [LARGE SCALE GENOMIC DNA]</scope>
    <source>
        <strain evidence="3 4">Koide BX008</strain>
    </source>
</reference>
<proteinExistence type="predicted"/>
<evidence type="ECO:0000313" key="3">
    <source>
        <dbReference type="EMBL" id="KIL67671.1"/>
    </source>
</evidence>
<dbReference type="STRING" id="946122.A0A0C2XDY3"/>
<dbReference type="SUPFAM" id="SSF46938">
    <property type="entry name" value="CRAL/TRIO N-terminal domain"/>
    <property type="match status" value="1"/>
</dbReference>
<dbReference type="Proteomes" id="UP000054549">
    <property type="component" value="Unassembled WGS sequence"/>
</dbReference>
<dbReference type="SUPFAM" id="SSF52087">
    <property type="entry name" value="CRAL/TRIO domain"/>
    <property type="match status" value="1"/>
</dbReference>
<feature type="domain" description="CRAL-TRIO" evidence="2">
    <location>
        <begin position="106"/>
        <end position="268"/>
    </location>
</feature>
<gene>
    <name evidence="3" type="ORF">M378DRAFT_177349</name>
</gene>
<name>A0A0C2XDY3_AMAMK</name>
<keyword evidence="4" id="KW-1185">Reference proteome</keyword>
<evidence type="ECO:0000256" key="1">
    <source>
        <dbReference type="SAM" id="MobiDB-lite"/>
    </source>
</evidence>
<dbReference type="CDD" id="cd00170">
    <property type="entry name" value="SEC14"/>
    <property type="match status" value="1"/>
</dbReference>
<accession>A0A0C2XDY3</accession>
<dbReference type="Pfam" id="PF00650">
    <property type="entry name" value="CRAL_TRIO"/>
    <property type="match status" value="1"/>
</dbReference>
<dbReference type="AlphaFoldDB" id="A0A0C2XDY3"/>
<dbReference type="SMART" id="SM01100">
    <property type="entry name" value="CRAL_TRIO_N"/>
    <property type="match status" value="1"/>
</dbReference>
<dbReference type="InterPro" id="IPR036865">
    <property type="entry name" value="CRAL-TRIO_dom_sf"/>
</dbReference>
<dbReference type="InterPro" id="IPR036273">
    <property type="entry name" value="CRAL/TRIO_N_dom_sf"/>
</dbReference>
<dbReference type="HOGENOM" id="CLU_014001_1_1_1"/>
<dbReference type="InterPro" id="IPR001251">
    <property type="entry name" value="CRAL-TRIO_dom"/>
</dbReference>
<dbReference type="InParanoid" id="A0A0C2XDY3"/>
<sequence>MSGKLYTQIPPPQTSIIEDPFAQLSEQEQELYHQVFNHFSNDAYTIPDIDNDVQLSEKEKFWLSRECFLRFLRASKWDSQIAIQRVEKTLKWRREIGLYDLITAESVEAEAMKHKEIVYGYDAEGRPAYYIVPSRLSSPDPLPQVHLAIWMMERCIDLMRPGVEHLPAYTRIRTITLLIDFADARLPTFTIARSLLSIIQEHYPEHLGKTMIINLSFFVNTFIKLIWPFVDPRSRVKTKFNPEVINEGYFTSDMLITRSWGGTADFEYEHDKYWPALISLCEEMKQQRFQRWRSLGGTIGIREWDYKREAGAAASEQVTEQAAKSEPKGSSDCANGQASDFVIGAPKLSAAAI</sequence>
<dbReference type="FunCoup" id="A0A0C2XDY3">
    <property type="interactions" value="126"/>
</dbReference>
<dbReference type="GO" id="GO:0008526">
    <property type="term" value="F:phosphatidylinositol transfer activity"/>
    <property type="evidence" value="ECO:0007669"/>
    <property type="project" value="TreeGrafter"/>
</dbReference>
<dbReference type="EMBL" id="KN818231">
    <property type="protein sequence ID" value="KIL67671.1"/>
    <property type="molecule type" value="Genomic_DNA"/>
</dbReference>
<dbReference type="PROSITE" id="PS50191">
    <property type="entry name" value="CRAL_TRIO"/>
    <property type="match status" value="1"/>
</dbReference>
<evidence type="ECO:0000259" key="2">
    <source>
        <dbReference type="PROSITE" id="PS50191"/>
    </source>
</evidence>
<protein>
    <recommendedName>
        <fullName evidence="2">CRAL-TRIO domain-containing protein</fullName>
    </recommendedName>
</protein>